<feature type="transmembrane region" description="Helical" evidence="13">
    <location>
        <begin position="133"/>
        <end position="153"/>
    </location>
</feature>
<dbReference type="GO" id="GO:0015297">
    <property type="term" value="F:antiporter activity"/>
    <property type="evidence" value="ECO:0007669"/>
    <property type="project" value="UniProtKB-KW"/>
</dbReference>
<evidence type="ECO:0000256" key="5">
    <source>
        <dbReference type="ARBA" id="ARBA00022448"/>
    </source>
</evidence>
<dbReference type="PANTHER" id="PTHR43298">
    <property type="entry name" value="MULTIDRUG RESISTANCE PROTEIN NORM-RELATED"/>
    <property type="match status" value="1"/>
</dbReference>
<evidence type="ECO:0000256" key="2">
    <source>
        <dbReference type="ARBA" id="ARBA00004651"/>
    </source>
</evidence>
<evidence type="ECO:0000256" key="3">
    <source>
        <dbReference type="ARBA" id="ARBA00010199"/>
    </source>
</evidence>
<reference evidence="14" key="2">
    <citation type="submission" date="2021-04" db="EMBL/GenBank/DDBJ databases">
        <authorList>
            <person name="Gilroy R."/>
        </authorList>
    </citation>
    <scope>NUCLEOTIDE SEQUENCE</scope>
    <source>
        <strain evidence="14">CHK179-7159</strain>
    </source>
</reference>
<keyword evidence="9 13" id="KW-1133">Transmembrane helix</keyword>
<evidence type="ECO:0000256" key="7">
    <source>
        <dbReference type="ARBA" id="ARBA00022475"/>
    </source>
</evidence>
<comment type="subcellular location">
    <subcellularLocation>
        <location evidence="2">Cell membrane</location>
        <topology evidence="2">Multi-pass membrane protein</topology>
    </subcellularLocation>
</comment>
<gene>
    <name evidence="14" type="ORF">H9717_13825</name>
</gene>
<dbReference type="CDD" id="cd13137">
    <property type="entry name" value="MATE_NorM_like"/>
    <property type="match status" value="1"/>
</dbReference>
<dbReference type="GO" id="GO:0005886">
    <property type="term" value="C:plasma membrane"/>
    <property type="evidence" value="ECO:0007669"/>
    <property type="project" value="UniProtKB-SubCell"/>
</dbReference>
<feature type="transmembrane region" description="Helical" evidence="13">
    <location>
        <begin position="192"/>
        <end position="214"/>
    </location>
</feature>
<name>A0A9D2I893_9FIRM</name>
<keyword evidence="7" id="KW-1003">Cell membrane</keyword>
<evidence type="ECO:0000256" key="11">
    <source>
        <dbReference type="ARBA" id="ARBA00023136"/>
    </source>
</evidence>
<keyword evidence="6" id="KW-0050">Antiport</keyword>
<dbReference type="InterPro" id="IPR048279">
    <property type="entry name" value="MdtK-like"/>
</dbReference>
<feature type="transmembrane region" description="Helical" evidence="13">
    <location>
        <begin position="263"/>
        <end position="285"/>
    </location>
</feature>
<comment type="function">
    <text evidence="1">Multidrug efflux pump.</text>
</comment>
<keyword evidence="8 13" id="KW-0812">Transmembrane</keyword>
<evidence type="ECO:0000313" key="15">
    <source>
        <dbReference type="Proteomes" id="UP000886858"/>
    </source>
</evidence>
<dbReference type="Pfam" id="PF01554">
    <property type="entry name" value="MatE"/>
    <property type="match status" value="2"/>
</dbReference>
<dbReference type="PIRSF" id="PIRSF006603">
    <property type="entry name" value="DinF"/>
    <property type="match status" value="1"/>
</dbReference>
<evidence type="ECO:0000313" key="14">
    <source>
        <dbReference type="EMBL" id="HJA94165.1"/>
    </source>
</evidence>
<feature type="transmembrane region" description="Helical" evidence="13">
    <location>
        <begin position="291"/>
        <end position="310"/>
    </location>
</feature>
<dbReference type="GO" id="GO:0042910">
    <property type="term" value="F:xenobiotic transmembrane transporter activity"/>
    <property type="evidence" value="ECO:0007669"/>
    <property type="project" value="InterPro"/>
</dbReference>
<dbReference type="InterPro" id="IPR050222">
    <property type="entry name" value="MATE_MdtK"/>
</dbReference>
<dbReference type="NCBIfam" id="TIGR00797">
    <property type="entry name" value="matE"/>
    <property type="match status" value="1"/>
</dbReference>
<reference evidence="14" key="1">
    <citation type="journal article" date="2021" name="PeerJ">
        <title>Extensive microbial diversity within the chicken gut microbiome revealed by metagenomics and culture.</title>
        <authorList>
            <person name="Gilroy R."/>
            <person name="Ravi A."/>
            <person name="Getino M."/>
            <person name="Pursley I."/>
            <person name="Horton D.L."/>
            <person name="Alikhan N.F."/>
            <person name="Baker D."/>
            <person name="Gharbi K."/>
            <person name="Hall N."/>
            <person name="Watson M."/>
            <person name="Adriaenssens E.M."/>
            <person name="Foster-Nyarko E."/>
            <person name="Jarju S."/>
            <person name="Secka A."/>
            <person name="Antonio M."/>
            <person name="Oren A."/>
            <person name="Chaudhuri R.R."/>
            <person name="La Ragione R."/>
            <person name="Hildebrand F."/>
            <person name="Pallen M.J."/>
        </authorList>
    </citation>
    <scope>NUCLEOTIDE SEQUENCE</scope>
    <source>
        <strain evidence="14">CHK179-7159</strain>
    </source>
</reference>
<feature type="transmembrane region" description="Helical" evidence="13">
    <location>
        <begin position="388"/>
        <end position="409"/>
    </location>
</feature>
<keyword evidence="11 13" id="KW-0472">Membrane</keyword>
<evidence type="ECO:0000256" key="8">
    <source>
        <dbReference type="ARBA" id="ARBA00022692"/>
    </source>
</evidence>
<feature type="transmembrane region" description="Helical" evidence="13">
    <location>
        <begin position="95"/>
        <end position="113"/>
    </location>
</feature>
<feature type="transmembrane region" description="Helical" evidence="13">
    <location>
        <begin position="415"/>
        <end position="436"/>
    </location>
</feature>
<dbReference type="EMBL" id="DWYY01000158">
    <property type="protein sequence ID" value="HJA94165.1"/>
    <property type="molecule type" value="Genomic_DNA"/>
</dbReference>
<evidence type="ECO:0000256" key="6">
    <source>
        <dbReference type="ARBA" id="ARBA00022449"/>
    </source>
</evidence>
<evidence type="ECO:0000256" key="4">
    <source>
        <dbReference type="ARBA" id="ARBA00020268"/>
    </source>
</evidence>
<evidence type="ECO:0000256" key="13">
    <source>
        <dbReference type="SAM" id="Phobius"/>
    </source>
</evidence>
<sequence>MEEDKTVFSFTGRQLRALIIPLVLEQVLGLTVGMADSVMVSSAGEAAVSGISLVDSINILLINTFNSLATGGAVMAARRLGEKRQEEAGRTADQLLLCVTGIALVIAMFSIALNRQILSLIFGKVEADVMENAVTYFYLTALSFPFLGIYNASAGLSRAMGNSKITMWISLMMNIVNIIGNAILIFGFGLGVFGAAFSTLVSRILGACVMFCILRSDRHPLHYSRRIRLRLDWNILRDIFKVGIPTGMDNCIFQVGKILVQSLVAGLGTTAIAANAIVGTVAGVAVIPSSAIGIAMITVVGQALGASAVSQAKYYVKKLMGYAYLFMAILNVGIILLSGQIAGMYQVTEATRVLAAQVIIFHSVCAMLFYPSGFALPNALRAAMDATYTMVISLGCMWIFRIGFSYLFVLGFHMGLMGIWAAMGVDWVVRSFCYVWRISSGKWMREPKG</sequence>
<dbReference type="AlphaFoldDB" id="A0A9D2I893"/>
<feature type="transmembrane region" description="Helical" evidence="13">
    <location>
        <begin position="354"/>
        <end position="376"/>
    </location>
</feature>
<proteinExistence type="inferred from homology"/>
<comment type="caution">
    <text evidence="14">The sequence shown here is derived from an EMBL/GenBank/DDBJ whole genome shotgun (WGS) entry which is preliminary data.</text>
</comment>
<accession>A0A9D2I893</accession>
<evidence type="ECO:0000256" key="10">
    <source>
        <dbReference type="ARBA" id="ARBA00023065"/>
    </source>
</evidence>
<dbReference type="GO" id="GO:0006811">
    <property type="term" value="P:monoatomic ion transport"/>
    <property type="evidence" value="ECO:0007669"/>
    <property type="project" value="UniProtKB-KW"/>
</dbReference>
<dbReference type="InterPro" id="IPR002528">
    <property type="entry name" value="MATE_fam"/>
</dbReference>
<evidence type="ECO:0000256" key="12">
    <source>
        <dbReference type="ARBA" id="ARBA00031636"/>
    </source>
</evidence>
<dbReference type="Proteomes" id="UP000886858">
    <property type="component" value="Unassembled WGS sequence"/>
</dbReference>
<feature type="transmembrane region" description="Helical" evidence="13">
    <location>
        <begin position="322"/>
        <end position="342"/>
    </location>
</feature>
<keyword evidence="5" id="KW-0813">Transport</keyword>
<feature type="transmembrane region" description="Helical" evidence="13">
    <location>
        <begin position="47"/>
        <end position="74"/>
    </location>
</feature>
<comment type="similarity">
    <text evidence="3">Belongs to the multi antimicrobial extrusion (MATE) (TC 2.A.66.1) family.</text>
</comment>
<keyword evidence="10" id="KW-0406">Ion transport</keyword>
<organism evidence="14 15">
    <name type="scientific">Candidatus Eisenbergiella merdipullorum</name>
    <dbReference type="NCBI Taxonomy" id="2838553"/>
    <lineage>
        <taxon>Bacteria</taxon>
        <taxon>Bacillati</taxon>
        <taxon>Bacillota</taxon>
        <taxon>Clostridia</taxon>
        <taxon>Lachnospirales</taxon>
        <taxon>Lachnospiraceae</taxon>
        <taxon>Eisenbergiella</taxon>
    </lineage>
</organism>
<feature type="transmembrane region" description="Helical" evidence="13">
    <location>
        <begin position="165"/>
        <end position="186"/>
    </location>
</feature>
<dbReference type="PANTHER" id="PTHR43298:SF2">
    <property type="entry name" value="FMN_FAD EXPORTER YEEO-RELATED"/>
    <property type="match status" value="1"/>
</dbReference>
<protein>
    <recommendedName>
        <fullName evidence="4">Probable multidrug resistance protein NorM</fullName>
    </recommendedName>
    <alternativeName>
        <fullName evidence="12">Multidrug-efflux transporter</fullName>
    </alternativeName>
</protein>
<evidence type="ECO:0000256" key="1">
    <source>
        <dbReference type="ARBA" id="ARBA00003408"/>
    </source>
</evidence>
<evidence type="ECO:0000256" key="9">
    <source>
        <dbReference type="ARBA" id="ARBA00022989"/>
    </source>
</evidence>
<feature type="transmembrane region" description="Helical" evidence="13">
    <location>
        <begin position="15"/>
        <end position="35"/>
    </location>
</feature>